<accession>A0A2S9YRI0</accession>
<keyword evidence="2" id="KW-0805">Transcription regulation</keyword>
<dbReference type="InterPro" id="IPR039425">
    <property type="entry name" value="RNA_pol_sigma-70-like"/>
</dbReference>
<dbReference type="InterPro" id="IPR013325">
    <property type="entry name" value="RNA_pol_sigma_r2"/>
</dbReference>
<feature type="domain" description="RNA polymerase sigma-70 region 2" evidence="6">
    <location>
        <begin position="21"/>
        <end position="88"/>
    </location>
</feature>
<keyword evidence="5" id="KW-0804">Transcription</keyword>
<evidence type="ECO:0000259" key="6">
    <source>
        <dbReference type="Pfam" id="PF04542"/>
    </source>
</evidence>
<evidence type="ECO:0000313" key="9">
    <source>
        <dbReference type="Proteomes" id="UP000238823"/>
    </source>
</evidence>
<dbReference type="Proteomes" id="UP000238823">
    <property type="component" value="Unassembled WGS sequence"/>
</dbReference>
<evidence type="ECO:0000256" key="4">
    <source>
        <dbReference type="ARBA" id="ARBA00023125"/>
    </source>
</evidence>
<comment type="caution">
    <text evidence="8">The sequence shown here is derived from an EMBL/GenBank/DDBJ whole genome shotgun (WGS) entry which is preliminary data.</text>
</comment>
<dbReference type="NCBIfam" id="TIGR02937">
    <property type="entry name" value="sigma70-ECF"/>
    <property type="match status" value="1"/>
</dbReference>
<dbReference type="InterPro" id="IPR007627">
    <property type="entry name" value="RNA_pol_sigma70_r2"/>
</dbReference>
<sequence length="199" mass="23155">MTDDEIIEAMRTGSTAAGNLLATRYLSALRSYYRKRLPSEDAEELTQITLLETIGRIERFRSESSFRHYVFSVARRVMAERHRQLRRRIVTEQAPSSEPPGLQTPANERLARVEYLQRLTEAVERLEEHYRNVVELHIDGATNREISSELDIQYNTVRSRLSRGLRAVREYLRPWVDEVLRAQPPANRVETTSSGKRTK</sequence>
<dbReference type="GO" id="GO:0016987">
    <property type="term" value="F:sigma factor activity"/>
    <property type="evidence" value="ECO:0007669"/>
    <property type="project" value="UniProtKB-KW"/>
</dbReference>
<reference evidence="8 9" key="1">
    <citation type="submission" date="2018-03" db="EMBL/GenBank/DDBJ databases">
        <title>Draft Genome Sequences of the Obligatory Marine Myxobacteria Enhygromyxa salina SWB007.</title>
        <authorList>
            <person name="Poehlein A."/>
            <person name="Moghaddam J.A."/>
            <person name="Harms H."/>
            <person name="Alanjari M."/>
            <person name="Koenig G.M."/>
            <person name="Daniel R."/>
            <person name="Schaeberle T.F."/>
        </authorList>
    </citation>
    <scope>NUCLEOTIDE SEQUENCE [LARGE SCALE GENOMIC DNA]</scope>
    <source>
        <strain evidence="8 9">SWB007</strain>
    </source>
</reference>
<dbReference type="Gene3D" id="1.10.10.10">
    <property type="entry name" value="Winged helix-like DNA-binding domain superfamily/Winged helix DNA-binding domain"/>
    <property type="match status" value="1"/>
</dbReference>
<keyword evidence="3" id="KW-0731">Sigma factor</keyword>
<keyword evidence="4" id="KW-0238">DNA-binding</keyword>
<organism evidence="8 9">
    <name type="scientific">Enhygromyxa salina</name>
    <dbReference type="NCBI Taxonomy" id="215803"/>
    <lineage>
        <taxon>Bacteria</taxon>
        <taxon>Pseudomonadati</taxon>
        <taxon>Myxococcota</taxon>
        <taxon>Polyangia</taxon>
        <taxon>Nannocystales</taxon>
        <taxon>Nannocystaceae</taxon>
        <taxon>Enhygromyxa</taxon>
    </lineage>
</organism>
<feature type="domain" description="RNA polymerase sigma factor 70 region 4 type 2" evidence="7">
    <location>
        <begin position="117"/>
        <end position="167"/>
    </location>
</feature>
<evidence type="ECO:0000256" key="1">
    <source>
        <dbReference type="ARBA" id="ARBA00010641"/>
    </source>
</evidence>
<dbReference type="InterPro" id="IPR013324">
    <property type="entry name" value="RNA_pol_sigma_r3/r4-like"/>
</dbReference>
<dbReference type="Pfam" id="PF04542">
    <property type="entry name" value="Sigma70_r2"/>
    <property type="match status" value="1"/>
</dbReference>
<dbReference type="EMBL" id="PVNL01000051">
    <property type="protein sequence ID" value="PRQ07704.1"/>
    <property type="molecule type" value="Genomic_DNA"/>
</dbReference>
<dbReference type="AlphaFoldDB" id="A0A2S9YRI0"/>
<dbReference type="GO" id="GO:0003677">
    <property type="term" value="F:DNA binding"/>
    <property type="evidence" value="ECO:0007669"/>
    <property type="project" value="UniProtKB-KW"/>
</dbReference>
<comment type="similarity">
    <text evidence="1">Belongs to the sigma-70 factor family. ECF subfamily.</text>
</comment>
<dbReference type="GO" id="GO:0006352">
    <property type="term" value="P:DNA-templated transcription initiation"/>
    <property type="evidence" value="ECO:0007669"/>
    <property type="project" value="InterPro"/>
</dbReference>
<dbReference type="PANTHER" id="PTHR43133">
    <property type="entry name" value="RNA POLYMERASE ECF-TYPE SIGMA FACTO"/>
    <property type="match status" value="1"/>
</dbReference>
<evidence type="ECO:0000313" key="8">
    <source>
        <dbReference type="EMBL" id="PRQ07704.1"/>
    </source>
</evidence>
<dbReference type="Pfam" id="PF08281">
    <property type="entry name" value="Sigma70_r4_2"/>
    <property type="match status" value="1"/>
</dbReference>
<evidence type="ECO:0000256" key="3">
    <source>
        <dbReference type="ARBA" id="ARBA00023082"/>
    </source>
</evidence>
<evidence type="ECO:0000259" key="7">
    <source>
        <dbReference type="Pfam" id="PF08281"/>
    </source>
</evidence>
<evidence type="ECO:0000256" key="2">
    <source>
        <dbReference type="ARBA" id="ARBA00023015"/>
    </source>
</evidence>
<dbReference type="Gene3D" id="1.10.1740.10">
    <property type="match status" value="1"/>
</dbReference>
<dbReference type="InterPro" id="IPR013249">
    <property type="entry name" value="RNA_pol_sigma70_r4_t2"/>
</dbReference>
<dbReference type="SUPFAM" id="SSF88946">
    <property type="entry name" value="Sigma2 domain of RNA polymerase sigma factors"/>
    <property type="match status" value="1"/>
</dbReference>
<gene>
    <name evidence="8" type="primary">rpoE_10</name>
    <name evidence="8" type="ORF">ENSA7_26940</name>
</gene>
<dbReference type="SUPFAM" id="SSF88659">
    <property type="entry name" value="Sigma3 and sigma4 domains of RNA polymerase sigma factors"/>
    <property type="match status" value="1"/>
</dbReference>
<dbReference type="InterPro" id="IPR036388">
    <property type="entry name" value="WH-like_DNA-bd_sf"/>
</dbReference>
<protein>
    <submittedName>
        <fullName evidence="8">ECF RNA polymerase sigma-E factor</fullName>
    </submittedName>
</protein>
<dbReference type="PANTHER" id="PTHR43133:SF8">
    <property type="entry name" value="RNA POLYMERASE SIGMA FACTOR HI_1459-RELATED"/>
    <property type="match status" value="1"/>
</dbReference>
<name>A0A2S9YRI0_9BACT</name>
<dbReference type="OrthoDB" id="9784272at2"/>
<proteinExistence type="inferred from homology"/>
<dbReference type="RefSeq" id="WP_106089711.1">
    <property type="nucleotide sequence ID" value="NZ_PVNL01000051.1"/>
</dbReference>
<dbReference type="InterPro" id="IPR014284">
    <property type="entry name" value="RNA_pol_sigma-70_dom"/>
</dbReference>
<evidence type="ECO:0000256" key="5">
    <source>
        <dbReference type="ARBA" id="ARBA00023163"/>
    </source>
</evidence>